<keyword evidence="4" id="KW-1185">Reference proteome</keyword>
<dbReference type="InterPro" id="IPR036388">
    <property type="entry name" value="WH-like_DNA-bd_sf"/>
</dbReference>
<dbReference type="InterPro" id="IPR043129">
    <property type="entry name" value="ATPase_NBD"/>
</dbReference>
<dbReference type="GO" id="GO:0003677">
    <property type="term" value="F:DNA binding"/>
    <property type="evidence" value="ECO:0007669"/>
    <property type="project" value="InterPro"/>
</dbReference>
<gene>
    <name evidence="3" type="ORF">CAE01nite_18890</name>
</gene>
<dbReference type="InterPro" id="IPR057527">
    <property type="entry name" value="HVO_A0261-like_N"/>
</dbReference>
<dbReference type="Pfam" id="PF25213">
    <property type="entry name" value="HVO_A0261_N"/>
    <property type="match status" value="1"/>
</dbReference>
<evidence type="ECO:0000313" key="4">
    <source>
        <dbReference type="Proteomes" id="UP000321181"/>
    </source>
</evidence>
<dbReference type="GO" id="GO:0006355">
    <property type="term" value="P:regulation of DNA-templated transcription"/>
    <property type="evidence" value="ECO:0007669"/>
    <property type="project" value="InterPro"/>
</dbReference>
<comment type="similarity">
    <text evidence="1">Belongs to the ROK (NagC/XylR) family.</text>
</comment>
<dbReference type="PANTHER" id="PTHR18964">
    <property type="entry name" value="ROK (REPRESSOR, ORF, KINASE) FAMILY"/>
    <property type="match status" value="1"/>
</dbReference>
<dbReference type="RefSeq" id="WP_146903257.1">
    <property type="nucleotide sequence ID" value="NZ_BAAARM010000003.1"/>
</dbReference>
<dbReference type="Gene3D" id="3.30.420.40">
    <property type="match status" value="2"/>
</dbReference>
<dbReference type="InterPro" id="IPR011991">
    <property type="entry name" value="ArsR-like_HTH"/>
</dbReference>
<dbReference type="Gene3D" id="1.10.10.10">
    <property type="entry name" value="Winged helix-like DNA-binding domain superfamily/Winged helix DNA-binding domain"/>
    <property type="match status" value="1"/>
</dbReference>
<dbReference type="OrthoDB" id="3464494at2"/>
<dbReference type="InterPro" id="IPR036390">
    <property type="entry name" value="WH_DNA-bd_sf"/>
</dbReference>
<organism evidence="3 4">
    <name type="scientific">Cellulomonas aerilata</name>
    <dbReference type="NCBI Taxonomy" id="515326"/>
    <lineage>
        <taxon>Bacteria</taxon>
        <taxon>Bacillati</taxon>
        <taxon>Actinomycetota</taxon>
        <taxon>Actinomycetes</taxon>
        <taxon>Micrococcales</taxon>
        <taxon>Cellulomonadaceae</taxon>
        <taxon>Cellulomonas</taxon>
    </lineage>
</organism>
<dbReference type="SUPFAM" id="SSF53067">
    <property type="entry name" value="Actin-like ATPase domain"/>
    <property type="match status" value="1"/>
</dbReference>
<evidence type="ECO:0000313" key="3">
    <source>
        <dbReference type="EMBL" id="GEO34164.1"/>
    </source>
</evidence>
<feature type="domain" description="HVO-A0261-like N-terminal" evidence="2">
    <location>
        <begin position="15"/>
        <end position="61"/>
    </location>
</feature>
<evidence type="ECO:0000259" key="2">
    <source>
        <dbReference type="Pfam" id="PF25213"/>
    </source>
</evidence>
<dbReference type="Pfam" id="PF00480">
    <property type="entry name" value="ROK"/>
    <property type="match status" value="1"/>
</dbReference>
<dbReference type="SUPFAM" id="SSF46785">
    <property type="entry name" value="Winged helix' DNA-binding domain"/>
    <property type="match status" value="1"/>
</dbReference>
<protein>
    <submittedName>
        <fullName evidence="3">Transcriptional regulator</fullName>
    </submittedName>
</protein>
<evidence type="ECO:0000256" key="1">
    <source>
        <dbReference type="ARBA" id="ARBA00006479"/>
    </source>
</evidence>
<dbReference type="AlphaFoldDB" id="A0A512DCG2"/>
<dbReference type="Proteomes" id="UP000321181">
    <property type="component" value="Unassembled WGS sequence"/>
</dbReference>
<sequence>MVDPPGTAWAWPSLTSAKRTVLLDVLVHGPRSRSQLTRRTGLSRATLSRLTRDLTEAGLLRDGVPAEVLGPGRPSDVVALRADGGRFVGLKLTGTTLYVVVTDLGAGVLHTEEIGLASRDVDDVVATMAGAVLRARSAFPRVSAVGVCLAGDVHVVDGSAWVIGSDFLGWDRVPLEAAVVAATGLPTAISNDVQALTVAHHWFGAGRGAASLAVVAVGAGVGAGLVLDGTLLRGAHGRPGKVSHLIVTGGGPRCDRGHVGCASAYVTVPAVLANAGLSSFDDVLRAAEAGERRADRALREAGTALGALAANLVNLIDPEKVVLTGEGRAVGEYARAELDAALRRRLDPSAIAPPVEVHPFAFTDYAWGAAITAIRHLV</sequence>
<accession>A0A512DCG2</accession>
<dbReference type="PANTHER" id="PTHR18964:SF149">
    <property type="entry name" value="BIFUNCTIONAL UDP-N-ACETYLGLUCOSAMINE 2-EPIMERASE_N-ACETYLMANNOSAMINE KINASE"/>
    <property type="match status" value="1"/>
</dbReference>
<proteinExistence type="inferred from homology"/>
<dbReference type="EMBL" id="BJYY01000013">
    <property type="protein sequence ID" value="GEO34164.1"/>
    <property type="molecule type" value="Genomic_DNA"/>
</dbReference>
<dbReference type="CDD" id="cd00090">
    <property type="entry name" value="HTH_ARSR"/>
    <property type="match status" value="1"/>
</dbReference>
<name>A0A512DCG2_9CELL</name>
<dbReference type="InterPro" id="IPR000600">
    <property type="entry name" value="ROK"/>
</dbReference>
<comment type="caution">
    <text evidence="3">The sequence shown here is derived from an EMBL/GenBank/DDBJ whole genome shotgun (WGS) entry which is preliminary data.</text>
</comment>
<reference evidence="3 4" key="1">
    <citation type="submission" date="2019-07" db="EMBL/GenBank/DDBJ databases">
        <title>Whole genome shotgun sequence of Cellulomonas aerilata NBRC 106308.</title>
        <authorList>
            <person name="Hosoyama A."/>
            <person name="Uohara A."/>
            <person name="Ohji S."/>
            <person name="Ichikawa N."/>
        </authorList>
    </citation>
    <scope>NUCLEOTIDE SEQUENCE [LARGE SCALE GENOMIC DNA]</scope>
    <source>
        <strain evidence="3 4">NBRC 106308</strain>
    </source>
</reference>